<feature type="compositionally biased region" description="Basic and acidic residues" evidence="1">
    <location>
        <begin position="218"/>
        <end position="246"/>
    </location>
</feature>
<evidence type="ECO:0000313" key="2">
    <source>
        <dbReference type="EMBL" id="KAJ8413430.1"/>
    </source>
</evidence>
<feature type="region of interest" description="Disordered" evidence="1">
    <location>
        <begin position="59"/>
        <end position="268"/>
    </location>
</feature>
<dbReference type="GO" id="GO:0030314">
    <property type="term" value="C:junctional membrane complex"/>
    <property type="evidence" value="ECO:0007669"/>
    <property type="project" value="InterPro"/>
</dbReference>
<dbReference type="InterPro" id="IPR017191">
    <property type="entry name" value="Junctophilin"/>
</dbReference>
<reference evidence="2" key="1">
    <citation type="journal article" date="2023" name="Science">
        <title>Genome structures resolve the early diversification of teleost fishes.</title>
        <authorList>
            <person name="Parey E."/>
            <person name="Louis A."/>
            <person name="Montfort J."/>
            <person name="Bouchez O."/>
            <person name="Roques C."/>
            <person name="Iampietro C."/>
            <person name="Lluch J."/>
            <person name="Castinel A."/>
            <person name="Donnadieu C."/>
            <person name="Desvignes T."/>
            <person name="Floi Bucao C."/>
            <person name="Jouanno E."/>
            <person name="Wen M."/>
            <person name="Mejri S."/>
            <person name="Dirks R."/>
            <person name="Jansen H."/>
            <person name="Henkel C."/>
            <person name="Chen W.J."/>
            <person name="Zahm M."/>
            <person name="Cabau C."/>
            <person name="Klopp C."/>
            <person name="Thompson A.W."/>
            <person name="Robinson-Rechavi M."/>
            <person name="Braasch I."/>
            <person name="Lecointre G."/>
            <person name="Bobe J."/>
            <person name="Postlethwait J.H."/>
            <person name="Berthelot C."/>
            <person name="Roest Crollius H."/>
            <person name="Guiguen Y."/>
        </authorList>
    </citation>
    <scope>NUCLEOTIDE SEQUENCE</scope>
    <source>
        <strain evidence="2">NC1722</strain>
    </source>
</reference>
<keyword evidence="3" id="KW-1185">Reference proteome</keyword>
<comment type="caution">
    <text evidence="2">The sequence shown here is derived from an EMBL/GenBank/DDBJ whole genome shotgun (WGS) entry which is preliminary data.</text>
</comment>
<evidence type="ECO:0000313" key="3">
    <source>
        <dbReference type="Proteomes" id="UP001221898"/>
    </source>
</evidence>
<organism evidence="2 3">
    <name type="scientific">Aldrovandia affinis</name>
    <dbReference type="NCBI Taxonomy" id="143900"/>
    <lineage>
        <taxon>Eukaryota</taxon>
        <taxon>Metazoa</taxon>
        <taxon>Chordata</taxon>
        <taxon>Craniata</taxon>
        <taxon>Vertebrata</taxon>
        <taxon>Euteleostomi</taxon>
        <taxon>Actinopterygii</taxon>
        <taxon>Neopterygii</taxon>
        <taxon>Teleostei</taxon>
        <taxon>Notacanthiformes</taxon>
        <taxon>Halosauridae</taxon>
        <taxon>Aldrovandia</taxon>
    </lineage>
</organism>
<proteinExistence type="predicted"/>
<dbReference type="GO" id="GO:0005789">
    <property type="term" value="C:endoplasmic reticulum membrane"/>
    <property type="evidence" value="ECO:0007669"/>
    <property type="project" value="TreeGrafter"/>
</dbReference>
<accession>A0AAD7WY84</accession>
<dbReference type="AlphaFoldDB" id="A0AAD7WY84"/>
<dbReference type="PANTHER" id="PTHR23085:SF6">
    <property type="entry name" value="JUNCTOPHILIN-1"/>
    <property type="match status" value="1"/>
</dbReference>
<gene>
    <name evidence="2" type="ORF">AAFF_G00094260</name>
</gene>
<dbReference type="GO" id="GO:0005886">
    <property type="term" value="C:plasma membrane"/>
    <property type="evidence" value="ECO:0007669"/>
    <property type="project" value="TreeGrafter"/>
</dbReference>
<sequence length="268" mass="29040">MGSGSALFQTAVKLWGRGPTTLSSASQDSDIARAVARELSPNFHQPGLEYIKQAFTEPLEIPEEIQEEKSPSKSPHFYQKGTTPTHSPAQSPSTTPPPSPHKNKHQLTNSTAAARKLSKEERPAAADVPPARIAKEPSGTIVRQEVVPPKAPKKPEPPPHPGNGQLHSQYHSYYVKAEVKIPPPEPADDEEPELTQLALARMPPPPKQLRAGTPKPTPAKDSKPEPKLRKQDSLKPKSLAETKKASMEISDIVEEEPGPNSILGNPAQ</sequence>
<protein>
    <submittedName>
        <fullName evidence="2">Uncharacterized protein</fullName>
    </submittedName>
</protein>
<dbReference type="EMBL" id="JAINUG010000016">
    <property type="protein sequence ID" value="KAJ8413430.1"/>
    <property type="molecule type" value="Genomic_DNA"/>
</dbReference>
<dbReference type="PANTHER" id="PTHR23085">
    <property type="entry name" value="GH28348P"/>
    <property type="match status" value="1"/>
</dbReference>
<dbReference type="GO" id="GO:0016529">
    <property type="term" value="C:sarcoplasmic reticulum"/>
    <property type="evidence" value="ECO:0007669"/>
    <property type="project" value="TreeGrafter"/>
</dbReference>
<dbReference type="Proteomes" id="UP001221898">
    <property type="component" value="Unassembled WGS sequence"/>
</dbReference>
<evidence type="ECO:0000256" key="1">
    <source>
        <dbReference type="SAM" id="MobiDB-lite"/>
    </source>
</evidence>
<feature type="compositionally biased region" description="Low complexity" evidence="1">
    <location>
        <begin position="82"/>
        <end position="93"/>
    </location>
</feature>
<name>A0AAD7WY84_9TELE</name>